<proteinExistence type="inferred from homology"/>
<evidence type="ECO:0000256" key="2">
    <source>
        <dbReference type="ARBA" id="ARBA00022448"/>
    </source>
</evidence>
<dbReference type="Pfam" id="PF08352">
    <property type="entry name" value="oligo_HPY"/>
    <property type="match status" value="2"/>
</dbReference>
<dbReference type="InterPro" id="IPR017871">
    <property type="entry name" value="ABC_transporter-like_CS"/>
</dbReference>
<dbReference type="GO" id="GO:0015833">
    <property type="term" value="P:peptide transport"/>
    <property type="evidence" value="ECO:0007669"/>
    <property type="project" value="InterPro"/>
</dbReference>
<dbReference type="Proteomes" id="UP000000322">
    <property type="component" value="Chromosome"/>
</dbReference>
<evidence type="ECO:0000256" key="1">
    <source>
        <dbReference type="ARBA" id="ARBA00005417"/>
    </source>
</evidence>
<dbReference type="InterPro" id="IPR027417">
    <property type="entry name" value="P-loop_NTPase"/>
</dbReference>
<evidence type="ECO:0000313" key="7">
    <source>
        <dbReference type="Proteomes" id="UP000000322"/>
    </source>
</evidence>
<dbReference type="PANTHER" id="PTHR43776">
    <property type="entry name" value="TRANSPORT ATP-BINDING PROTEIN"/>
    <property type="match status" value="1"/>
</dbReference>
<dbReference type="PROSITE" id="PS00211">
    <property type="entry name" value="ABC_TRANSPORTER_1"/>
    <property type="match status" value="2"/>
</dbReference>
<dbReference type="GO" id="GO:0016887">
    <property type="term" value="F:ATP hydrolysis activity"/>
    <property type="evidence" value="ECO:0007669"/>
    <property type="project" value="InterPro"/>
</dbReference>
<dbReference type="Pfam" id="PF00005">
    <property type="entry name" value="ABC_tran"/>
    <property type="match status" value="2"/>
</dbReference>
<dbReference type="PANTHER" id="PTHR43776:SF7">
    <property type="entry name" value="D,D-DIPEPTIDE TRANSPORT ATP-BINDING PROTEIN DDPF-RELATED"/>
    <property type="match status" value="1"/>
</dbReference>
<evidence type="ECO:0000313" key="6">
    <source>
        <dbReference type="EMBL" id="ACZ21363.1"/>
    </source>
</evidence>
<dbReference type="SUPFAM" id="SSF52540">
    <property type="entry name" value="P-loop containing nucleoside triphosphate hydrolases"/>
    <property type="match status" value="2"/>
</dbReference>
<dbReference type="CDD" id="cd03257">
    <property type="entry name" value="ABC_NikE_OppD_transporters"/>
    <property type="match status" value="2"/>
</dbReference>
<dbReference type="NCBIfam" id="NF008453">
    <property type="entry name" value="PRK11308.1"/>
    <property type="match status" value="2"/>
</dbReference>
<dbReference type="InterPro" id="IPR003593">
    <property type="entry name" value="AAA+_ATPase"/>
</dbReference>
<dbReference type="GO" id="GO:0005524">
    <property type="term" value="F:ATP binding"/>
    <property type="evidence" value="ECO:0007669"/>
    <property type="project" value="UniProtKB-KW"/>
</dbReference>
<dbReference type="InterPro" id="IPR050319">
    <property type="entry name" value="ABC_transp_ATP-bind"/>
</dbReference>
<keyword evidence="3" id="KW-0547">Nucleotide-binding</keyword>
<dbReference type="InterPro" id="IPR003439">
    <property type="entry name" value="ABC_transporter-like_ATP-bd"/>
</dbReference>
<keyword evidence="4" id="KW-0067">ATP-binding</keyword>
<dbReference type="EMBL" id="CP001819">
    <property type="protein sequence ID" value="ACZ21363.1"/>
    <property type="molecule type" value="Genomic_DNA"/>
</dbReference>
<dbReference type="eggNOG" id="COG4172">
    <property type="taxonomic scope" value="Bacteria"/>
</dbReference>
<organism evidence="6 7">
    <name type="scientific">Sanguibacter keddieii (strain ATCC 51767 / DSM 10542 / NCFB 3025 / ST-74)</name>
    <dbReference type="NCBI Taxonomy" id="446469"/>
    <lineage>
        <taxon>Bacteria</taxon>
        <taxon>Bacillati</taxon>
        <taxon>Actinomycetota</taxon>
        <taxon>Actinomycetes</taxon>
        <taxon>Micrococcales</taxon>
        <taxon>Sanguibacteraceae</taxon>
        <taxon>Sanguibacter</taxon>
    </lineage>
</organism>
<name>D1BF67_SANKS</name>
<reference evidence="6 7" key="1">
    <citation type="journal article" date="2009" name="Stand. Genomic Sci.">
        <title>Complete genome sequence of Sanguibacter keddieii type strain (ST-74).</title>
        <authorList>
            <person name="Ivanova N."/>
            <person name="Sikorski J."/>
            <person name="Sims D."/>
            <person name="Brettin T."/>
            <person name="Detter J.C."/>
            <person name="Han C."/>
            <person name="Lapidus A."/>
            <person name="Copeland A."/>
            <person name="Glavina Del Rio T."/>
            <person name="Nolan M."/>
            <person name="Chen F."/>
            <person name="Lucas S."/>
            <person name="Tice H."/>
            <person name="Cheng J.F."/>
            <person name="Bruce D."/>
            <person name="Goodwin L."/>
            <person name="Pitluck S."/>
            <person name="Pati A."/>
            <person name="Mavromatis K."/>
            <person name="Chen A."/>
            <person name="Palaniappan K."/>
            <person name="D'haeseleer P."/>
            <person name="Chain P."/>
            <person name="Bristow J."/>
            <person name="Eisen J.A."/>
            <person name="Markowitz V."/>
            <person name="Hugenholtz P."/>
            <person name="Goker M."/>
            <person name="Pukall R."/>
            <person name="Klenk H.P."/>
            <person name="Kyrpides N.C."/>
        </authorList>
    </citation>
    <scope>NUCLEOTIDE SEQUENCE [LARGE SCALE GENOMIC DNA]</scope>
    <source>
        <strain evidence="7">ATCC 51767 / DSM 10542 / NCFB 3025 / ST-74</strain>
    </source>
</reference>
<feature type="domain" description="ABC transporter" evidence="5">
    <location>
        <begin position="22"/>
        <end position="278"/>
    </location>
</feature>
<evidence type="ECO:0000256" key="3">
    <source>
        <dbReference type="ARBA" id="ARBA00022741"/>
    </source>
</evidence>
<keyword evidence="2" id="KW-0813">Transport</keyword>
<dbReference type="AlphaFoldDB" id="D1BF67"/>
<dbReference type="SMART" id="SM00382">
    <property type="entry name" value="AAA"/>
    <property type="match status" value="2"/>
</dbReference>
<evidence type="ECO:0000259" key="5">
    <source>
        <dbReference type="PROSITE" id="PS50893"/>
    </source>
</evidence>
<dbReference type="OrthoDB" id="4008250at2"/>
<sequence length="577" mass="61759">MTVTTPVTGSAADATEDLILSVRGLRTTFAGLHGPVHAVQDVDLDLRRGTTLAVVGESGSGKSVTVRSLLGILDPGGRVEAGTALFRAGAGDAPVDLLQLGPKSTALREVRGKQVGMIFQEPMASLSPMQTIGAHIVEVLRIHLGMTKAEARERGISLLRRVGIADPARCMDSYSFQLSGGMCQRAMIALALACDPRLLIADEPTTALDVTTQAKVLDLLEETTAESNLSVLFITHDLGVVARVADHVAVMRYGALVESGPAAQVFEDPQHEYTQQLVRASTVKPRHARAQPRAESGASAPADLLPVVEVSDLHVTFGGKARAFSRRAEPVHAVAGVTLEVLPGETLGLVGESGSGKTTTGRAVVGAQVTTGGSVVYRDADGVTHDLVAMSKEARRGFRTDVRMVFQDPYTSLNPRMRLLEILAEPLRINHLASGSEMQDRVAAALERVGLEADHMNRYPHAFSGGQRQRVNIARALITEPRLVVADEAVSALDVSVRAQILELLNGLQDDFGLAYLFISHDLSVVESVCDRVAVMQHGMIVESRPTADLFAEPQHEYTRMLLDSVPVPDPSAYARR</sequence>
<dbReference type="Gene3D" id="3.40.50.300">
    <property type="entry name" value="P-loop containing nucleotide triphosphate hydrolases"/>
    <property type="match status" value="2"/>
</dbReference>
<gene>
    <name evidence="6" type="ordered locus">Sked_14270</name>
</gene>
<dbReference type="KEGG" id="ske:Sked_14270"/>
<dbReference type="PROSITE" id="PS50893">
    <property type="entry name" value="ABC_TRANSPORTER_2"/>
    <property type="match status" value="2"/>
</dbReference>
<dbReference type="InterPro" id="IPR013563">
    <property type="entry name" value="Oligopep_ABC_C"/>
</dbReference>
<dbReference type="FunFam" id="3.40.50.300:FF:000016">
    <property type="entry name" value="Oligopeptide ABC transporter ATP-binding component"/>
    <property type="match status" value="2"/>
</dbReference>
<evidence type="ECO:0000256" key="4">
    <source>
        <dbReference type="ARBA" id="ARBA00022840"/>
    </source>
</evidence>
<keyword evidence="7" id="KW-1185">Reference proteome</keyword>
<dbReference type="GO" id="GO:0055085">
    <property type="term" value="P:transmembrane transport"/>
    <property type="evidence" value="ECO:0007669"/>
    <property type="project" value="UniProtKB-ARBA"/>
</dbReference>
<dbReference type="NCBIfam" id="NF007739">
    <property type="entry name" value="PRK10419.1"/>
    <property type="match status" value="2"/>
</dbReference>
<dbReference type="STRING" id="446469.Sked_14270"/>
<dbReference type="RefSeq" id="WP_012866432.1">
    <property type="nucleotide sequence ID" value="NC_013521.1"/>
</dbReference>
<dbReference type="HOGENOM" id="CLU_000604_86_2_11"/>
<feature type="domain" description="ABC transporter" evidence="5">
    <location>
        <begin position="308"/>
        <end position="563"/>
    </location>
</feature>
<accession>D1BF67</accession>
<comment type="similarity">
    <text evidence="1">Belongs to the ABC transporter superfamily.</text>
</comment>
<protein>
    <submittedName>
        <fullName evidence="6">ATPase component of various ABC-type transport systems with duplicated ATPase domain</fullName>
    </submittedName>
</protein>